<dbReference type="RefSeq" id="WP_127340194.1">
    <property type="nucleotide sequence ID" value="NZ_QWDM01000016.1"/>
</dbReference>
<name>A0A434A2B7_9FLAO</name>
<comment type="caution">
    <text evidence="2">The sequence shown here is derived from an EMBL/GenBank/DDBJ whole genome shotgun (WGS) entry which is preliminary data.</text>
</comment>
<dbReference type="Proteomes" id="UP000288102">
    <property type="component" value="Unassembled WGS sequence"/>
</dbReference>
<organism evidence="2 3">
    <name type="scientific">Flavobacterium cupreum</name>
    <dbReference type="NCBI Taxonomy" id="2133766"/>
    <lineage>
        <taxon>Bacteria</taxon>
        <taxon>Pseudomonadati</taxon>
        <taxon>Bacteroidota</taxon>
        <taxon>Flavobacteriia</taxon>
        <taxon>Flavobacteriales</taxon>
        <taxon>Flavobacteriaceae</taxon>
        <taxon>Flavobacterium</taxon>
    </lineage>
</organism>
<keyword evidence="3" id="KW-1185">Reference proteome</keyword>
<dbReference type="InterPro" id="IPR025375">
    <property type="entry name" value="DUF4365"/>
</dbReference>
<dbReference type="AlphaFoldDB" id="A0A434A2B7"/>
<sequence length="683" mass="80349">MDDFFNEMQLPFANSNEELETISNNAFKPLFDIKKFEIRAEIEKDKGIDFHIELKLQRSDGKSVHTNFRFAIQLKATENIIKNTDGSFSKQIELSNVNYLLNTGMPAYYVFYHIPSKTFYYENVNNFLVDIQSKENPFKTQQSYSLRFEKLLDQEAINQIYQEVYKKGKFQRLINEKITLRPISAYSEDKISFDSNLNITDDADIRNAIELVGLNLVNNAKWKSVIAYHKKASGNVAITSLYNLVIGLAHYYDGNMYEALKFLRDAERQKRDLSSDMKNHLLYFYAAVRYFFGMISEVEFERIMVKLESEQNIGLYVKLEKAKKDYLDKTSDDAFVIFTKAIDEIIQSPNADEHIIINAKREKLLYEGVNNNMEFVRQCCIVFAMENISFDKSIRNEFVKEIIQIHIDWTDKVRELHTDALNKKDFFSYYNSILVEVKIKYQFLSNLKILFDTQEKSISKMTSEMKDQIETLLEKINRAVEYFTEVGHVENQAVSLSLQYEILHFINNFNQAEISLNELERIIDIYESKELRTKLYLLKSRGTQHESFIDFMAETSERGKRNHELMNKFGEEMKKMDEDERIEADIARKGLLNIHLFPIGIFKFPKAELENVLEVLNVKEDVKDKFRQLFGMIIPVINILNESVECEGYANGKADDQGIISWQNIYRIRKHFYENKFYRSHSF</sequence>
<dbReference type="Pfam" id="PF14280">
    <property type="entry name" value="DUF4365"/>
    <property type="match status" value="1"/>
</dbReference>
<dbReference type="EMBL" id="QWDM01000016">
    <property type="protein sequence ID" value="RUT68529.1"/>
    <property type="molecule type" value="Genomic_DNA"/>
</dbReference>
<protein>
    <submittedName>
        <fullName evidence="2">DUF4365 domain-containing protein</fullName>
    </submittedName>
</protein>
<proteinExistence type="predicted"/>
<feature type="domain" description="DUF4365" evidence="1">
    <location>
        <begin position="41"/>
        <end position="160"/>
    </location>
</feature>
<accession>A0A434A2B7</accession>
<reference evidence="3" key="1">
    <citation type="journal article" date="2019" name="Syst. Appl. Microbiol.">
        <title>Flavobacterium circumlabens sp. nov. and Flavobacterium cupreum sp. nov., two psychrotrophic species isolated from Antarctic environmental samples.</title>
        <authorList>
            <person name="Kralova S."/>
            <person name="Busse H.-J."/>
            <person name="Svec P."/>
            <person name="Maslanova I."/>
            <person name="Stankova E."/>
            <person name="Bartak M."/>
            <person name="Sedlacek I."/>
        </authorList>
    </citation>
    <scope>NUCLEOTIDE SEQUENCE [LARGE SCALE GENOMIC DNA]</scope>
    <source>
        <strain evidence="3">CCM 8825</strain>
    </source>
</reference>
<evidence type="ECO:0000259" key="1">
    <source>
        <dbReference type="Pfam" id="PF14280"/>
    </source>
</evidence>
<gene>
    <name evidence="2" type="ORF">D0817_20590</name>
</gene>
<evidence type="ECO:0000313" key="2">
    <source>
        <dbReference type="EMBL" id="RUT68529.1"/>
    </source>
</evidence>
<evidence type="ECO:0000313" key="3">
    <source>
        <dbReference type="Proteomes" id="UP000288102"/>
    </source>
</evidence>
<dbReference type="OrthoDB" id="779764at2"/>